<comment type="caution">
    <text evidence="6">The sequence shown here is derived from an EMBL/GenBank/DDBJ whole genome shotgun (WGS) entry which is preliminary data.</text>
</comment>
<dbReference type="EMBL" id="NMQW01000020">
    <property type="protein sequence ID" value="OXM85610.1"/>
    <property type="molecule type" value="Genomic_DNA"/>
</dbReference>
<feature type="transmembrane region" description="Helical" evidence="5">
    <location>
        <begin position="50"/>
        <end position="68"/>
    </location>
</feature>
<evidence type="ECO:0000313" key="7">
    <source>
        <dbReference type="Proteomes" id="UP000215509"/>
    </source>
</evidence>
<dbReference type="Proteomes" id="UP000215509">
    <property type="component" value="Unassembled WGS sequence"/>
</dbReference>
<feature type="transmembrane region" description="Helical" evidence="5">
    <location>
        <begin position="73"/>
        <end position="91"/>
    </location>
</feature>
<keyword evidence="2 5" id="KW-0812">Transmembrane</keyword>
<keyword evidence="3 5" id="KW-1133">Transmembrane helix</keyword>
<reference evidence="6 7" key="1">
    <citation type="submission" date="2017-07" db="EMBL/GenBank/DDBJ databases">
        <title>Genome sequencing and assembly of Paenibacillus rigui.</title>
        <authorList>
            <person name="Mayilraj S."/>
        </authorList>
    </citation>
    <scope>NUCLEOTIDE SEQUENCE [LARGE SCALE GENOMIC DNA]</scope>
    <source>
        <strain evidence="6 7">JCM 16352</strain>
    </source>
</reference>
<organism evidence="6 7">
    <name type="scientific">Paenibacillus rigui</name>
    <dbReference type="NCBI Taxonomy" id="554312"/>
    <lineage>
        <taxon>Bacteria</taxon>
        <taxon>Bacillati</taxon>
        <taxon>Bacillota</taxon>
        <taxon>Bacilli</taxon>
        <taxon>Bacillales</taxon>
        <taxon>Paenibacillaceae</taxon>
        <taxon>Paenibacillus</taxon>
    </lineage>
</organism>
<dbReference type="RefSeq" id="WP_094015601.1">
    <property type="nucleotide sequence ID" value="NZ_NMQW01000020.1"/>
</dbReference>
<evidence type="ECO:0000256" key="1">
    <source>
        <dbReference type="ARBA" id="ARBA00004141"/>
    </source>
</evidence>
<name>A0A229UQF1_9BACL</name>
<evidence type="ECO:0000256" key="3">
    <source>
        <dbReference type="ARBA" id="ARBA00022989"/>
    </source>
</evidence>
<dbReference type="Pfam" id="PF13564">
    <property type="entry name" value="DoxX_2"/>
    <property type="match status" value="1"/>
</dbReference>
<feature type="transmembrane region" description="Helical" evidence="5">
    <location>
        <begin position="97"/>
        <end position="117"/>
    </location>
</feature>
<proteinExistence type="predicted"/>
<protein>
    <recommendedName>
        <fullName evidence="8">DoxX family protein</fullName>
    </recommendedName>
</protein>
<gene>
    <name evidence="6" type="ORF">CF651_14590</name>
</gene>
<evidence type="ECO:0000256" key="5">
    <source>
        <dbReference type="SAM" id="Phobius"/>
    </source>
</evidence>
<dbReference type="GO" id="GO:0016020">
    <property type="term" value="C:membrane"/>
    <property type="evidence" value="ECO:0007669"/>
    <property type="project" value="UniProtKB-SubCell"/>
</dbReference>
<dbReference type="InterPro" id="IPR032808">
    <property type="entry name" value="DoxX"/>
</dbReference>
<sequence length="127" mass="13726">MSSTISKGRLWTARIMSGLVTLFMLVDSVSKLFKPAAVVEGTVSLGYAEHHVIVIGILGLIATVLYAVPRTSALGAVLLTGYFGGVIATHVRMDAPLFTHILFPVYIAILAWGGIWLRDARVRLLFS</sequence>
<evidence type="ECO:0000256" key="4">
    <source>
        <dbReference type="ARBA" id="ARBA00023136"/>
    </source>
</evidence>
<evidence type="ECO:0000313" key="6">
    <source>
        <dbReference type="EMBL" id="OXM85610.1"/>
    </source>
</evidence>
<accession>A0A229UQF1</accession>
<dbReference type="OrthoDB" id="9811373at2"/>
<keyword evidence="7" id="KW-1185">Reference proteome</keyword>
<evidence type="ECO:0008006" key="8">
    <source>
        <dbReference type="Google" id="ProtNLM"/>
    </source>
</evidence>
<feature type="transmembrane region" description="Helical" evidence="5">
    <location>
        <begin position="12"/>
        <end position="30"/>
    </location>
</feature>
<evidence type="ECO:0000256" key="2">
    <source>
        <dbReference type="ARBA" id="ARBA00022692"/>
    </source>
</evidence>
<dbReference type="AlphaFoldDB" id="A0A229UQF1"/>
<keyword evidence="4 5" id="KW-0472">Membrane</keyword>
<comment type="subcellular location">
    <subcellularLocation>
        <location evidence="1">Membrane</location>
        <topology evidence="1">Multi-pass membrane protein</topology>
    </subcellularLocation>
</comment>